<dbReference type="SUPFAM" id="SSF51735">
    <property type="entry name" value="NAD(P)-binding Rossmann-fold domains"/>
    <property type="match status" value="1"/>
</dbReference>
<dbReference type="Proteomes" id="UP000031057">
    <property type="component" value="Unassembled WGS sequence"/>
</dbReference>
<dbReference type="STRING" id="1348853.LK12_23065"/>
<dbReference type="InterPro" id="IPR000683">
    <property type="entry name" value="Gfo/Idh/MocA-like_OxRdtase_N"/>
</dbReference>
<dbReference type="GO" id="GO:0016491">
    <property type="term" value="F:oxidoreductase activity"/>
    <property type="evidence" value="ECO:0007669"/>
    <property type="project" value="UniProtKB-KW"/>
</dbReference>
<feature type="domain" description="Gfo/Idh/MocA-like oxidoreductase N-terminal" evidence="2">
    <location>
        <begin position="3"/>
        <end position="117"/>
    </location>
</feature>
<dbReference type="AlphaFoldDB" id="A0A0B1ZI58"/>
<dbReference type="OrthoDB" id="9801953at2"/>
<dbReference type="RefSeq" id="WP_039290424.1">
    <property type="nucleotide sequence ID" value="NZ_JTDI01000011.1"/>
</dbReference>
<organism evidence="4 5">
    <name type="scientific">Novosphingobium malaysiense</name>
    <dbReference type="NCBI Taxonomy" id="1348853"/>
    <lineage>
        <taxon>Bacteria</taxon>
        <taxon>Pseudomonadati</taxon>
        <taxon>Pseudomonadota</taxon>
        <taxon>Alphaproteobacteria</taxon>
        <taxon>Sphingomonadales</taxon>
        <taxon>Sphingomonadaceae</taxon>
        <taxon>Novosphingobium</taxon>
    </lineage>
</organism>
<evidence type="ECO:0000313" key="4">
    <source>
        <dbReference type="EMBL" id="KHK88973.1"/>
    </source>
</evidence>
<dbReference type="Pfam" id="PF01408">
    <property type="entry name" value="GFO_IDH_MocA"/>
    <property type="match status" value="1"/>
</dbReference>
<dbReference type="SUPFAM" id="SSF55347">
    <property type="entry name" value="Glyceraldehyde-3-phosphate dehydrogenase-like, C-terminal domain"/>
    <property type="match status" value="1"/>
</dbReference>
<gene>
    <name evidence="4" type="ORF">LK12_23065</name>
</gene>
<dbReference type="Gene3D" id="3.30.360.10">
    <property type="entry name" value="Dihydrodipicolinate Reductase, domain 2"/>
    <property type="match status" value="1"/>
</dbReference>
<comment type="caution">
    <text evidence="4">The sequence shown here is derived from an EMBL/GenBank/DDBJ whole genome shotgun (WGS) entry which is preliminary data.</text>
</comment>
<evidence type="ECO:0000256" key="1">
    <source>
        <dbReference type="ARBA" id="ARBA00023002"/>
    </source>
</evidence>
<name>A0A0B1ZI58_9SPHN</name>
<feature type="domain" description="GFO/IDH/MocA-like oxidoreductase" evidence="3">
    <location>
        <begin position="135"/>
        <end position="264"/>
    </location>
</feature>
<sequence>MVLRVGIVSAGWGGYAHLPAWRAVPGVKVTAMCTSREETARAAAANFGVERPFWDAMALCADPDIDIVDLGTRPNLRLPWVIAALEAGKHVYNSSPHAPGWDGAKAIDAAWRKAGTVGVVDAFAEWIPAVRHQIDLVRGGYLGRPLGGTCHFNISLFNSPSKQFPYGWFADKSAGVSAIRNNGSHMLYVLTSMFGAVEELTAYDAQFLPEWRYPDGDVTRPETNDHCSVILRFASGMVMTMQVNWNMTNFSGWKIDVFGTEGRLDLRAPTYPYPNDAILRGAKRPADVGRLDLVPEMAGITPPDAYFDPPGVALDRNCPVPASFGMALAMQSMVNSIEDRSTANPDFGRALEIERILEAIRVSSEARQWVKLLEVV</sequence>
<reference evidence="4 5" key="1">
    <citation type="submission" date="2014-10" db="EMBL/GenBank/DDBJ databases">
        <title>Genome sequence of Novosphingobium malaysiense MUSC 273(T).</title>
        <authorList>
            <person name="Lee L.-H."/>
        </authorList>
    </citation>
    <scope>NUCLEOTIDE SEQUENCE [LARGE SCALE GENOMIC DNA]</scope>
    <source>
        <strain evidence="4 5">MUSC 273</strain>
    </source>
</reference>
<keyword evidence="5" id="KW-1185">Reference proteome</keyword>
<keyword evidence="1" id="KW-0560">Oxidoreductase</keyword>
<dbReference type="InterPro" id="IPR050463">
    <property type="entry name" value="Gfo/Idh/MocA_oxidrdct_glycsds"/>
</dbReference>
<proteinExistence type="predicted"/>
<dbReference type="InterPro" id="IPR055170">
    <property type="entry name" value="GFO_IDH_MocA-like_dom"/>
</dbReference>
<accession>A0A0B1ZI58</accession>
<evidence type="ECO:0000259" key="2">
    <source>
        <dbReference type="Pfam" id="PF01408"/>
    </source>
</evidence>
<evidence type="ECO:0000259" key="3">
    <source>
        <dbReference type="Pfam" id="PF22725"/>
    </source>
</evidence>
<dbReference type="Gene3D" id="3.40.50.720">
    <property type="entry name" value="NAD(P)-binding Rossmann-like Domain"/>
    <property type="match status" value="1"/>
</dbReference>
<dbReference type="GO" id="GO:0000166">
    <property type="term" value="F:nucleotide binding"/>
    <property type="evidence" value="ECO:0007669"/>
    <property type="project" value="InterPro"/>
</dbReference>
<protein>
    <submittedName>
        <fullName evidence="4">Oxidoreductase</fullName>
    </submittedName>
</protein>
<dbReference type="InterPro" id="IPR036291">
    <property type="entry name" value="NAD(P)-bd_dom_sf"/>
</dbReference>
<dbReference type="EMBL" id="JTDI01000011">
    <property type="protein sequence ID" value="KHK88973.1"/>
    <property type="molecule type" value="Genomic_DNA"/>
</dbReference>
<evidence type="ECO:0000313" key="5">
    <source>
        <dbReference type="Proteomes" id="UP000031057"/>
    </source>
</evidence>
<dbReference type="Pfam" id="PF22725">
    <property type="entry name" value="GFO_IDH_MocA_C3"/>
    <property type="match status" value="1"/>
</dbReference>
<dbReference type="PANTHER" id="PTHR43818">
    <property type="entry name" value="BCDNA.GH03377"/>
    <property type="match status" value="1"/>
</dbReference>
<dbReference type="PANTHER" id="PTHR43818:SF11">
    <property type="entry name" value="BCDNA.GH03377"/>
    <property type="match status" value="1"/>
</dbReference>